<dbReference type="PANTHER" id="PTHR33240">
    <property type="entry name" value="OS08G0508500 PROTEIN"/>
    <property type="match status" value="1"/>
</dbReference>
<dbReference type="Proteomes" id="UP000008827">
    <property type="component" value="Chromosome 15"/>
</dbReference>
<evidence type="ECO:0000313" key="2">
    <source>
        <dbReference type="EnsemblPlants" id="KRH13730"/>
    </source>
</evidence>
<organism evidence="1">
    <name type="scientific">Glycine max</name>
    <name type="common">Soybean</name>
    <name type="synonym">Glycine hispida</name>
    <dbReference type="NCBI Taxonomy" id="3847"/>
    <lineage>
        <taxon>Eukaryota</taxon>
        <taxon>Viridiplantae</taxon>
        <taxon>Streptophyta</taxon>
        <taxon>Embryophyta</taxon>
        <taxon>Tracheophyta</taxon>
        <taxon>Spermatophyta</taxon>
        <taxon>Magnoliopsida</taxon>
        <taxon>eudicotyledons</taxon>
        <taxon>Gunneridae</taxon>
        <taxon>Pentapetalae</taxon>
        <taxon>rosids</taxon>
        <taxon>fabids</taxon>
        <taxon>Fabales</taxon>
        <taxon>Fabaceae</taxon>
        <taxon>Papilionoideae</taxon>
        <taxon>50 kb inversion clade</taxon>
        <taxon>NPAAA clade</taxon>
        <taxon>indigoferoid/millettioid clade</taxon>
        <taxon>Phaseoleae</taxon>
        <taxon>Glycine</taxon>
        <taxon>Glycine subgen. Soja</taxon>
    </lineage>
</organism>
<dbReference type="CDD" id="cd00303">
    <property type="entry name" value="retropepsin_like"/>
    <property type="match status" value="1"/>
</dbReference>
<dbReference type="EnsemblPlants" id="KRH13730">
    <property type="protein sequence ID" value="KRH13730"/>
    <property type="gene ID" value="GLYMA_15G260200"/>
</dbReference>
<sequence>MEESKPKSNEIDMILEEVDKRVNITFDKPTPEMTKHLESLYVKAQINGKTLAKVFVDGGASFSIMPLTMFRKIESFTGGVTAALGVLVAKITIGPKTMYLAFFIVDAKPTYSVLLGRDWIHASQFLPSTLHHFGRKIR</sequence>
<reference evidence="1 2" key="1">
    <citation type="journal article" date="2010" name="Nature">
        <title>Genome sequence of the palaeopolyploid soybean.</title>
        <authorList>
            <person name="Schmutz J."/>
            <person name="Cannon S.B."/>
            <person name="Schlueter J."/>
            <person name="Ma J."/>
            <person name="Mitros T."/>
            <person name="Nelson W."/>
            <person name="Hyten D.L."/>
            <person name="Song Q."/>
            <person name="Thelen J.J."/>
            <person name="Cheng J."/>
            <person name="Xu D."/>
            <person name="Hellsten U."/>
            <person name="May G.D."/>
            <person name="Yu Y."/>
            <person name="Sakurai T."/>
            <person name="Umezawa T."/>
            <person name="Bhattacharyya M.K."/>
            <person name="Sandhu D."/>
            <person name="Valliyodan B."/>
            <person name="Lindquist E."/>
            <person name="Peto M."/>
            <person name="Grant D."/>
            <person name="Shu S."/>
            <person name="Goodstein D."/>
            <person name="Barry K."/>
            <person name="Futrell-Griggs M."/>
            <person name="Abernathy B."/>
            <person name="Du J."/>
            <person name="Tian Z."/>
            <person name="Zhu L."/>
            <person name="Gill N."/>
            <person name="Joshi T."/>
            <person name="Libault M."/>
            <person name="Sethuraman A."/>
            <person name="Zhang X.-C."/>
            <person name="Shinozaki K."/>
            <person name="Nguyen H.T."/>
            <person name="Wing R.A."/>
            <person name="Cregan P."/>
            <person name="Specht J."/>
            <person name="Grimwood J."/>
            <person name="Rokhsar D."/>
            <person name="Stacey G."/>
            <person name="Shoemaker R.C."/>
            <person name="Jackson S.A."/>
        </authorList>
    </citation>
    <scope>NUCLEOTIDE SEQUENCE</scope>
    <source>
        <strain evidence="2">cv. Williams 82</strain>
        <tissue evidence="1">Callus</tissue>
    </source>
</reference>
<dbReference type="eggNOG" id="ENOG502SG8B">
    <property type="taxonomic scope" value="Eukaryota"/>
</dbReference>
<dbReference type="OMA" id="WIHASQF"/>
<dbReference type="EMBL" id="CM000848">
    <property type="protein sequence ID" value="KRH13730.1"/>
    <property type="molecule type" value="Genomic_DNA"/>
</dbReference>
<dbReference type="AlphaFoldDB" id="K7ME03"/>
<name>K7ME03_SOYBN</name>
<dbReference type="PANTHER" id="PTHR33240:SF15">
    <property type="entry name" value="GAG-PRO-LIKE PROTEIN"/>
    <property type="match status" value="1"/>
</dbReference>
<dbReference type="Gene3D" id="2.40.70.10">
    <property type="entry name" value="Acid Proteases"/>
    <property type="match status" value="1"/>
</dbReference>
<dbReference type="STRING" id="3847.K7ME03"/>
<accession>K7ME03</accession>
<proteinExistence type="predicted"/>
<dbReference type="Gramene" id="KRH13730">
    <property type="protein sequence ID" value="KRH13730"/>
    <property type="gene ID" value="GLYMA_15G260200"/>
</dbReference>
<dbReference type="InParanoid" id="K7ME03"/>
<gene>
    <name evidence="1" type="ORF">GLYMA_15G260200</name>
</gene>
<protein>
    <submittedName>
        <fullName evidence="1 2">Uncharacterized protein</fullName>
    </submittedName>
</protein>
<dbReference type="HOGENOM" id="CLU_1858845_0_0_1"/>
<reference evidence="2" key="2">
    <citation type="submission" date="2018-02" db="UniProtKB">
        <authorList>
            <consortium name="EnsemblPlants"/>
        </authorList>
    </citation>
    <scope>IDENTIFICATION</scope>
    <source>
        <strain evidence="2">Williams 82</strain>
    </source>
</reference>
<evidence type="ECO:0000313" key="3">
    <source>
        <dbReference type="Proteomes" id="UP000008827"/>
    </source>
</evidence>
<dbReference type="InterPro" id="IPR021109">
    <property type="entry name" value="Peptidase_aspartic_dom_sf"/>
</dbReference>
<reference evidence="1" key="3">
    <citation type="submission" date="2018-07" db="EMBL/GenBank/DDBJ databases">
        <title>WGS assembly of Glycine max.</title>
        <authorList>
            <person name="Schmutz J."/>
            <person name="Cannon S."/>
            <person name="Schlueter J."/>
            <person name="Ma J."/>
            <person name="Mitros T."/>
            <person name="Nelson W."/>
            <person name="Hyten D."/>
            <person name="Song Q."/>
            <person name="Thelen J."/>
            <person name="Cheng J."/>
            <person name="Xu D."/>
            <person name="Hellsten U."/>
            <person name="May G."/>
            <person name="Yu Y."/>
            <person name="Sakurai T."/>
            <person name="Umezawa T."/>
            <person name="Bhattacharyya M."/>
            <person name="Sandhu D."/>
            <person name="Valliyodan B."/>
            <person name="Lindquist E."/>
            <person name="Peto M."/>
            <person name="Grant D."/>
            <person name="Shu S."/>
            <person name="Goodstein D."/>
            <person name="Barry K."/>
            <person name="Futrell-Griggs M."/>
            <person name="Abernathy B."/>
            <person name="Du J."/>
            <person name="Tian Z."/>
            <person name="Zhu L."/>
            <person name="Gill N."/>
            <person name="Joshi T."/>
            <person name="Libault M."/>
            <person name="Sethuraman A."/>
            <person name="Zhang X."/>
            <person name="Shinozaki K."/>
            <person name="Nguyen H."/>
            <person name="Wing R."/>
            <person name="Cregan P."/>
            <person name="Specht J."/>
            <person name="Grimwood J."/>
            <person name="Rokhsar D."/>
            <person name="Stacey G."/>
            <person name="Shoemaker R."/>
            <person name="Jackson S."/>
        </authorList>
    </citation>
    <scope>NUCLEOTIDE SEQUENCE</scope>
    <source>
        <tissue evidence="1">Callus</tissue>
    </source>
</reference>
<evidence type="ECO:0000313" key="1">
    <source>
        <dbReference type="EMBL" id="KRH13730.1"/>
    </source>
</evidence>
<keyword evidence="3" id="KW-1185">Reference proteome</keyword>
<dbReference type="SMR" id="K7ME03"/>
<dbReference type="PaxDb" id="3847-GLYMA15G41365.1"/>
<dbReference type="SUPFAM" id="SSF50630">
    <property type="entry name" value="Acid proteases"/>
    <property type="match status" value="1"/>
</dbReference>